<name>A0AAV7NGF6_PLEWA</name>
<accession>A0AAV7NGF6</accession>
<gene>
    <name evidence="1" type="ORF">NDU88_002205</name>
</gene>
<dbReference type="Proteomes" id="UP001066276">
    <property type="component" value="Chromosome 8"/>
</dbReference>
<proteinExistence type="predicted"/>
<dbReference type="EMBL" id="JANPWB010000012">
    <property type="protein sequence ID" value="KAJ1113965.1"/>
    <property type="molecule type" value="Genomic_DNA"/>
</dbReference>
<sequence>MLTDMLQMEENKCWERQQDSASVSWPQSMLTDILQMEENKASGVRSRPESMHGRQITLSLDPTCIPKQQSNKSEICNEDQEKENTFDYGLDTSSKPDECSNTGKSLVRAQKPTGSFQTFSNSLERMRQNYELYNCTSINLLMKEPIPFTYGTDFPAIQSCNTENILLREQKTISRNMTVSIYRVPSRTNNVPHKSQTGILHANESINLPYSLVAQCCEAEKRRQKQKATRKTSIIMVYLELSRKNRVLPYTPTENVVVREAKDFSYDPPFLAAEDSKNFELHSDTRSNKLETEPTTSVEVADFQDIHIDCMSDSCEENEDEDTPGCFNLGTCFRNMRKYFQKKYTRLYRS</sequence>
<keyword evidence="2" id="KW-1185">Reference proteome</keyword>
<organism evidence="1 2">
    <name type="scientific">Pleurodeles waltl</name>
    <name type="common">Iberian ribbed newt</name>
    <dbReference type="NCBI Taxonomy" id="8319"/>
    <lineage>
        <taxon>Eukaryota</taxon>
        <taxon>Metazoa</taxon>
        <taxon>Chordata</taxon>
        <taxon>Craniata</taxon>
        <taxon>Vertebrata</taxon>
        <taxon>Euteleostomi</taxon>
        <taxon>Amphibia</taxon>
        <taxon>Batrachia</taxon>
        <taxon>Caudata</taxon>
        <taxon>Salamandroidea</taxon>
        <taxon>Salamandridae</taxon>
        <taxon>Pleurodelinae</taxon>
        <taxon>Pleurodeles</taxon>
    </lineage>
</organism>
<evidence type="ECO:0000313" key="1">
    <source>
        <dbReference type="EMBL" id="KAJ1113965.1"/>
    </source>
</evidence>
<reference evidence="1" key="1">
    <citation type="journal article" date="2022" name="bioRxiv">
        <title>Sequencing and chromosome-scale assembly of the giantPleurodeles waltlgenome.</title>
        <authorList>
            <person name="Brown T."/>
            <person name="Elewa A."/>
            <person name="Iarovenko S."/>
            <person name="Subramanian E."/>
            <person name="Araus A.J."/>
            <person name="Petzold A."/>
            <person name="Susuki M."/>
            <person name="Suzuki K.-i.T."/>
            <person name="Hayashi T."/>
            <person name="Toyoda A."/>
            <person name="Oliveira C."/>
            <person name="Osipova E."/>
            <person name="Leigh N.D."/>
            <person name="Simon A."/>
            <person name="Yun M.H."/>
        </authorList>
    </citation>
    <scope>NUCLEOTIDE SEQUENCE</scope>
    <source>
        <strain evidence="1">20211129_DDA</strain>
        <tissue evidence="1">Liver</tissue>
    </source>
</reference>
<protein>
    <submittedName>
        <fullName evidence="1">Uncharacterized protein</fullName>
    </submittedName>
</protein>
<dbReference type="AlphaFoldDB" id="A0AAV7NGF6"/>
<evidence type="ECO:0000313" key="2">
    <source>
        <dbReference type="Proteomes" id="UP001066276"/>
    </source>
</evidence>
<comment type="caution">
    <text evidence="1">The sequence shown here is derived from an EMBL/GenBank/DDBJ whole genome shotgun (WGS) entry which is preliminary data.</text>
</comment>